<evidence type="ECO:0000256" key="1">
    <source>
        <dbReference type="ARBA" id="ARBA00022723"/>
    </source>
</evidence>
<dbReference type="InterPro" id="IPR008972">
    <property type="entry name" value="Cupredoxin"/>
</dbReference>
<dbReference type="RefSeq" id="WP_008316977.1">
    <property type="nucleotide sequence ID" value="NZ_KB372791.1"/>
</dbReference>
<keyword evidence="2" id="KW-0560">Oxidoreductase</keyword>
<dbReference type="PATRIC" id="fig|1261130.3.peg.1925"/>
<name>L8XXY5_9GAMM</name>
<comment type="caution">
    <text evidence="7">The sequence shown here is derived from an EMBL/GenBank/DDBJ whole genome shotgun (WGS) entry which is preliminary data.</text>
</comment>
<dbReference type="PROSITE" id="PS00080">
    <property type="entry name" value="MULTICOPPER_OXIDASE2"/>
    <property type="match status" value="1"/>
</dbReference>
<evidence type="ECO:0000313" key="8">
    <source>
        <dbReference type="Proteomes" id="UP000011617"/>
    </source>
</evidence>
<dbReference type="InterPro" id="IPR045087">
    <property type="entry name" value="Cu-oxidase_fam"/>
</dbReference>
<dbReference type="HOGENOM" id="CLU_009100_2_1_6"/>
<accession>L8XXY5</accession>
<protein>
    <submittedName>
        <fullName evidence="7">Multicopper oxidase mco</fullName>
    </submittedName>
</protein>
<dbReference type="GO" id="GO:0005507">
    <property type="term" value="F:copper ion binding"/>
    <property type="evidence" value="ECO:0007669"/>
    <property type="project" value="InterPro"/>
</dbReference>
<gene>
    <name evidence="7" type="ORF">F387_02007</name>
</gene>
<feature type="chain" id="PRO_5003998481" evidence="3">
    <location>
        <begin position="25"/>
        <end position="529"/>
    </location>
</feature>
<evidence type="ECO:0000259" key="6">
    <source>
        <dbReference type="Pfam" id="PF07732"/>
    </source>
</evidence>
<dbReference type="InterPro" id="IPR002355">
    <property type="entry name" value="Cu_oxidase_Cu_BS"/>
</dbReference>
<sequence length="529" mass="59425">MKRRAFMIRVASVAGAVVATNVLAFGQSHSGHGKMGGMNHGNMNHGNMMSKGGHDMAQMISPGYQLGNRTLTAKDIQQLQNATTDLLPVSALQHGRDLPPLPMLKNESNEPKFFKATLTAKPVNVELIKGKPTDFWAYNDSIPGPTIEVYEGDTIEITLDNQLPQPTTIHWHGILVPADQDGNPQDEVKPGAKHTYKFTIPEGTAGTYWYHPHGHNTVAEQAYRGLAGVFIVKSKTDPYAKFAQQNWLFSDLKLKANGKIAENTFNDWMNGREGQFLLMNGALKPTVTITEPTRVRIWNACSAKFLNLALEDTKVYIIATDGGFLENPQEIQSLLLTPGERAELLIVPTSTGTVELKSLAYDRGKMGMVPADPDMVLATVYLQKNTPVTLPKNIRRLPIYEKPSIKRLIEYTEVMNHNQLLFLVNGKMHDMNRNDVTVESGKVEEWVIFNNSHMDHNFHIHGTQFLVIEHDYHEQKSKPEINGLKDTVNLRPYEKVTIRFIQNEKGLRMYHCHIFEHETLGMMGQLIAK</sequence>
<dbReference type="SUPFAM" id="SSF49503">
    <property type="entry name" value="Cupredoxins"/>
    <property type="match status" value="3"/>
</dbReference>
<dbReference type="InterPro" id="IPR011706">
    <property type="entry name" value="Cu-oxidase_C"/>
</dbReference>
<dbReference type="GO" id="GO:0016491">
    <property type="term" value="F:oxidoreductase activity"/>
    <property type="evidence" value="ECO:0007669"/>
    <property type="project" value="UniProtKB-KW"/>
</dbReference>
<keyword evidence="8" id="KW-1185">Reference proteome</keyword>
<dbReference type="PANTHER" id="PTHR11709:SF2">
    <property type="entry name" value="MULTICOPPER OXIDASE LPR1"/>
    <property type="match status" value="1"/>
</dbReference>
<keyword evidence="1" id="KW-0479">Metal-binding</keyword>
<reference evidence="7 8" key="1">
    <citation type="journal article" date="2013" name="Genome Announc.">
        <title>Complete Genome Sequence of Wohlfahrtiimonas chitiniclastica Strain SH04, Isolated from Chrysomya megacephala Collected from Pudong International Airport in China.</title>
        <authorList>
            <person name="Cao X.M."/>
            <person name="Chen T."/>
            <person name="Xu L.Z."/>
            <person name="Yao L.S."/>
            <person name="Qi J."/>
            <person name="Zhang X.L."/>
            <person name="Yan Q.L."/>
            <person name="Deng Y.H."/>
            <person name="Guo T.Y."/>
            <person name="Wang J."/>
            <person name="Hu K.X."/>
            <person name="Xu B.L."/>
        </authorList>
    </citation>
    <scope>NUCLEOTIDE SEQUENCE [LARGE SCALE GENOMIC DNA]</scope>
    <source>
        <strain evidence="7 8">SH04</strain>
    </source>
</reference>
<dbReference type="InterPro" id="IPR011707">
    <property type="entry name" value="Cu-oxidase-like_N"/>
</dbReference>
<dbReference type="Pfam" id="PF07731">
    <property type="entry name" value="Cu-oxidase_2"/>
    <property type="match status" value="1"/>
</dbReference>
<proteinExistence type="predicted"/>
<feature type="domain" description="Plastocyanin-like" evidence="5">
    <location>
        <begin position="403"/>
        <end position="527"/>
    </location>
</feature>
<dbReference type="Pfam" id="PF00394">
    <property type="entry name" value="Cu-oxidase"/>
    <property type="match status" value="1"/>
</dbReference>
<feature type="domain" description="Plastocyanin-like" evidence="6">
    <location>
        <begin position="122"/>
        <end position="236"/>
    </location>
</feature>
<evidence type="ECO:0000313" key="7">
    <source>
        <dbReference type="EMBL" id="ELV07176.1"/>
    </source>
</evidence>
<dbReference type="InterPro" id="IPR001117">
    <property type="entry name" value="Cu-oxidase_2nd"/>
</dbReference>
<dbReference type="Gene3D" id="2.60.40.420">
    <property type="entry name" value="Cupredoxins - blue copper proteins"/>
    <property type="match status" value="3"/>
</dbReference>
<dbReference type="CDD" id="cd13881">
    <property type="entry name" value="CuRO_2_McoC_like"/>
    <property type="match status" value="1"/>
</dbReference>
<evidence type="ECO:0000256" key="3">
    <source>
        <dbReference type="SAM" id="SignalP"/>
    </source>
</evidence>
<feature type="signal peptide" evidence="3">
    <location>
        <begin position="1"/>
        <end position="24"/>
    </location>
</feature>
<evidence type="ECO:0000259" key="4">
    <source>
        <dbReference type="Pfam" id="PF00394"/>
    </source>
</evidence>
<evidence type="ECO:0000256" key="2">
    <source>
        <dbReference type="ARBA" id="ARBA00023002"/>
    </source>
</evidence>
<dbReference type="EMBL" id="AOBV01000021">
    <property type="protein sequence ID" value="ELV07176.1"/>
    <property type="molecule type" value="Genomic_DNA"/>
</dbReference>
<dbReference type="AlphaFoldDB" id="L8XXY5"/>
<feature type="domain" description="Plastocyanin-like" evidence="4">
    <location>
        <begin position="273"/>
        <end position="347"/>
    </location>
</feature>
<keyword evidence="3" id="KW-0732">Signal</keyword>
<dbReference type="Proteomes" id="UP000011617">
    <property type="component" value="Unassembled WGS sequence"/>
</dbReference>
<dbReference type="Pfam" id="PF07732">
    <property type="entry name" value="Cu-oxidase_3"/>
    <property type="match status" value="1"/>
</dbReference>
<evidence type="ECO:0000259" key="5">
    <source>
        <dbReference type="Pfam" id="PF07731"/>
    </source>
</evidence>
<dbReference type="PANTHER" id="PTHR11709">
    <property type="entry name" value="MULTI-COPPER OXIDASE"/>
    <property type="match status" value="1"/>
</dbReference>
<organism evidence="7 8">
    <name type="scientific">Wohlfahrtiimonas chitiniclastica SH04</name>
    <dbReference type="NCBI Taxonomy" id="1261130"/>
    <lineage>
        <taxon>Bacteria</taxon>
        <taxon>Pseudomonadati</taxon>
        <taxon>Pseudomonadota</taxon>
        <taxon>Gammaproteobacteria</taxon>
        <taxon>Cardiobacteriales</taxon>
        <taxon>Ignatzschineriaceae</taxon>
        <taxon>Wohlfahrtiimonas</taxon>
    </lineage>
</organism>